<evidence type="ECO:0000313" key="2">
    <source>
        <dbReference type="Proteomes" id="UP000271227"/>
    </source>
</evidence>
<name>A0A3M0CLF5_9PROT</name>
<proteinExistence type="predicted"/>
<dbReference type="EMBL" id="REFR01000011">
    <property type="protein sequence ID" value="RMB07909.1"/>
    <property type="molecule type" value="Genomic_DNA"/>
</dbReference>
<dbReference type="AlphaFoldDB" id="A0A3M0CLF5"/>
<comment type="caution">
    <text evidence="1">The sequence shown here is derived from an EMBL/GenBank/DDBJ whole genome shotgun (WGS) entry which is preliminary data.</text>
</comment>
<accession>A0A3M0CLF5</accession>
<sequence length="318" mass="34900">MQLAFTVCDGRLLCALKVCDDGEDGSILWSVVEHEEELNGIRSLARREPLVAFLFNELAVNVSWNDLYTIGALDRLSTMADSAALGQVNHSAIKVKVSPLLDRFHRHVQDDGGWWVLEMGGRSDWKTVHNHFITSGASSGLIDLFDSDEGKHQEQLGVWLTGNLQPLGVQHSPQVSKGTGTRELTNEFGSVLIESKTLSVLARKQLPERAKLKRNLSAHISKAFAQLRGAIRALKSGAPVTSTKGNKLLVEREYSVHAIVLIPDLELVNDRSAYGIKFIQDFMSATGGFAHLLDVAELLRSVQAAEIIAMRGKTATPR</sequence>
<keyword evidence="2" id="KW-1185">Reference proteome</keyword>
<gene>
    <name evidence="1" type="ORF">BXY39_2003</name>
</gene>
<evidence type="ECO:0000313" key="1">
    <source>
        <dbReference type="EMBL" id="RMB07909.1"/>
    </source>
</evidence>
<protein>
    <submittedName>
        <fullName evidence="1">Uncharacterized protein</fullName>
    </submittedName>
</protein>
<dbReference type="Proteomes" id="UP000271227">
    <property type="component" value="Unassembled WGS sequence"/>
</dbReference>
<reference evidence="1 2" key="1">
    <citation type="submission" date="2018-10" db="EMBL/GenBank/DDBJ databases">
        <title>Genomic Encyclopedia of Archaeal and Bacterial Type Strains, Phase II (KMG-II): from individual species to whole genera.</title>
        <authorList>
            <person name="Goeker M."/>
        </authorList>
    </citation>
    <scope>NUCLEOTIDE SEQUENCE [LARGE SCALE GENOMIC DNA]</scope>
    <source>
        <strain evidence="1 2">DSM 25217</strain>
    </source>
</reference>
<organism evidence="1 2">
    <name type="scientific">Eilatimonas milleporae</name>
    <dbReference type="NCBI Taxonomy" id="911205"/>
    <lineage>
        <taxon>Bacteria</taxon>
        <taxon>Pseudomonadati</taxon>
        <taxon>Pseudomonadota</taxon>
        <taxon>Alphaproteobacteria</taxon>
        <taxon>Kordiimonadales</taxon>
        <taxon>Kordiimonadaceae</taxon>
        <taxon>Eilatimonas</taxon>
    </lineage>
</organism>
<dbReference type="InParanoid" id="A0A3M0CLF5"/>